<evidence type="ECO:0000313" key="2">
    <source>
        <dbReference type="Proteomes" id="UP000198900"/>
    </source>
</evidence>
<protein>
    <submittedName>
        <fullName evidence="1">Uncharacterized protein</fullName>
    </submittedName>
</protein>
<dbReference type="RefSeq" id="WP_279634522.1">
    <property type="nucleotide sequence ID" value="NZ_FNDI01000069.1"/>
</dbReference>
<evidence type="ECO:0000313" key="1">
    <source>
        <dbReference type="EMBL" id="SDJ58822.1"/>
    </source>
</evidence>
<gene>
    <name evidence="1" type="ORF">SAMN04487926_1693</name>
</gene>
<organism evidence="1 2">
    <name type="scientific">Paraburkholderia steynii</name>
    <dbReference type="NCBI Taxonomy" id="1245441"/>
    <lineage>
        <taxon>Bacteria</taxon>
        <taxon>Pseudomonadati</taxon>
        <taxon>Pseudomonadota</taxon>
        <taxon>Betaproteobacteria</taxon>
        <taxon>Burkholderiales</taxon>
        <taxon>Burkholderiaceae</taxon>
        <taxon>Paraburkholderia</taxon>
    </lineage>
</organism>
<keyword evidence="2" id="KW-1185">Reference proteome</keyword>
<sequence length="41" mass="4511">MKRLELTIGDLPKVLDAVDMEADWSLEEPEQASTPLPSPGM</sequence>
<accession>A0A7Z7BMI2</accession>
<dbReference type="AlphaFoldDB" id="A0A7Z7BMI2"/>
<comment type="caution">
    <text evidence="1">The sequence shown here is derived from an EMBL/GenBank/DDBJ whole genome shotgun (WGS) entry which is preliminary data.</text>
</comment>
<name>A0A7Z7BMI2_9BURK</name>
<proteinExistence type="predicted"/>
<reference evidence="1" key="1">
    <citation type="submission" date="2016-10" db="EMBL/GenBank/DDBJ databases">
        <authorList>
            <person name="Varghese N."/>
            <person name="Submissions S."/>
        </authorList>
    </citation>
    <scope>NUCLEOTIDE SEQUENCE [LARGE SCALE GENOMIC DNA]</scope>
    <source>
        <strain evidence="1">YR281</strain>
    </source>
</reference>
<dbReference type="EMBL" id="FNDI01000069">
    <property type="protein sequence ID" value="SDJ58822.1"/>
    <property type="molecule type" value="Genomic_DNA"/>
</dbReference>
<dbReference type="Proteomes" id="UP000198900">
    <property type="component" value="Unassembled WGS sequence"/>
</dbReference>